<evidence type="ECO:0000313" key="3">
    <source>
        <dbReference type="Proteomes" id="UP000289016"/>
    </source>
</evidence>
<proteinExistence type="predicted"/>
<sequence length="201" mass="23172">MSELMERLVMNSKPAPGAEFLRECFSYNPDTGELFWNARPVSHFKSENACSAWNGRYANNPCGCIRPDGYVKISVNKVSYLAHRVIWKMITGTDSEFTDHINGIKSDNRLANLRDVTMTENNRNMVGGLASENNFIGVYWHQQRSKWMARIRCEDSERYIGIYDDIKIAVLAYNAECERVHGEYGKRKIEHNLNKLRELGL</sequence>
<dbReference type="EMBL" id="QKPI01000076">
    <property type="protein sequence ID" value="RWT73963.1"/>
    <property type="molecule type" value="Genomic_DNA"/>
</dbReference>
<dbReference type="Gene3D" id="3.90.75.20">
    <property type="match status" value="1"/>
</dbReference>
<dbReference type="GO" id="GO:0003677">
    <property type="term" value="F:DNA binding"/>
    <property type="evidence" value="ECO:0007669"/>
    <property type="project" value="InterPro"/>
</dbReference>
<dbReference type="SUPFAM" id="SSF54171">
    <property type="entry name" value="DNA-binding domain"/>
    <property type="match status" value="1"/>
</dbReference>
<protein>
    <recommendedName>
        <fullName evidence="1">HNH nuclease domain-containing protein</fullName>
    </recommendedName>
</protein>
<reference evidence="2 3" key="1">
    <citation type="submission" date="2018-06" db="EMBL/GenBank/DDBJ databases">
        <title>Carbapenemase-producing Enterobacteriaceae present in wastewater treatment plant effluent and nearby surface waters in the US.</title>
        <authorList>
            <person name="Mathys D.A."/>
            <person name="Mollenkopf D.F."/>
            <person name="Feicht S.M."/>
            <person name="Adams R.J."/>
            <person name="Albers A.L."/>
            <person name="Grooters S.V."/>
            <person name="Stuever D.M."/>
            <person name="Daniels J.B."/>
            <person name="Wittum T.E."/>
        </authorList>
    </citation>
    <scope>NUCLEOTIDE SEQUENCE [LARGE SCALE GENOMIC DNA]</scope>
    <source>
        <strain evidence="2 3">GEO_23_Down_A</strain>
    </source>
</reference>
<dbReference type="InterPro" id="IPR016177">
    <property type="entry name" value="DNA-bd_dom_sf"/>
</dbReference>
<organism evidence="2 3">
    <name type="scientific">Enterobacter cloacae</name>
    <dbReference type="NCBI Taxonomy" id="550"/>
    <lineage>
        <taxon>Bacteria</taxon>
        <taxon>Pseudomonadati</taxon>
        <taxon>Pseudomonadota</taxon>
        <taxon>Gammaproteobacteria</taxon>
        <taxon>Enterobacterales</taxon>
        <taxon>Enterobacteriaceae</taxon>
        <taxon>Enterobacter</taxon>
        <taxon>Enterobacter cloacae complex</taxon>
    </lineage>
</organism>
<dbReference type="InterPro" id="IPR003615">
    <property type="entry name" value="HNH_nuc"/>
</dbReference>
<dbReference type="SUPFAM" id="SSF54060">
    <property type="entry name" value="His-Me finger endonucleases"/>
    <property type="match status" value="1"/>
</dbReference>
<accession>A0AB37VCM6</accession>
<feature type="domain" description="HNH nuclease" evidence="1">
    <location>
        <begin position="80"/>
        <end position="123"/>
    </location>
</feature>
<dbReference type="AlphaFoldDB" id="A0AB37VCM6"/>
<evidence type="ECO:0000259" key="1">
    <source>
        <dbReference type="Pfam" id="PF13392"/>
    </source>
</evidence>
<evidence type="ECO:0000313" key="2">
    <source>
        <dbReference type="EMBL" id="RWT73963.1"/>
    </source>
</evidence>
<name>A0AB37VCM6_ENTCL</name>
<dbReference type="Pfam" id="PF13392">
    <property type="entry name" value="HNH_3"/>
    <property type="match status" value="1"/>
</dbReference>
<comment type="caution">
    <text evidence="2">The sequence shown here is derived from an EMBL/GenBank/DDBJ whole genome shotgun (WGS) entry which is preliminary data.</text>
</comment>
<dbReference type="Proteomes" id="UP000289016">
    <property type="component" value="Unassembled WGS sequence"/>
</dbReference>
<dbReference type="InterPro" id="IPR044925">
    <property type="entry name" value="His-Me_finger_sf"/>
</dbReference>
<gene>
    <name evidence="2" type="ORF">DN595_22725</name>
</gene>